<comment type="caution">
    <text evidence="2">The sequence shown here is derived from an EMBL/GenBank/DDBJ whole genome shotgun (WGS) entry which is preliminary data.</text>
</comment>
<gene>
    <name evidence="2" type="ORF">RW1_129_00030</name>
</gene>
<feature type="non-terminal residue" evidence="2">
    <location>
        <position position="1"/>
    </location>
</feature>
<dbReference type="Proteomes" id="UP000019491">
    <property type="component" value="Unassembled WGS sequence"/>
</dbReference>
<evidence type="ECO:0000313" key="3">
    <source>
        <dbReference type="Proteomes" id="UP000019491"/>
    </source>
</evidence>
<dbReference type="EMBL" id="BAWF01000129">
    <property type="protein sequence ID" value="GAF51522.1"/>
    <property type="molecule type" value="Genomic_DNA"/>
</dbReference>
<organism evidence="2 3">
    <name type="scientific">Rhodococcus wratislaviensis NBRC 100605</name>
    <dbReference type="NCBI Taxonomy" id="1219028"/>
    <lineage>
        <taxon>Bacteria</taxon>
        <taxon>Bacillati</taxon>
        <taxon>Actinomycetota</taxon>
        <taxon>Actinomycetes</taxon>
        <taxon>Mycobacteriales</taxon>
        <taxon>Nocardiaceae</taxon>
        <taxon>Rhodococcus</taxon>
    </lineage>
</organism>
<sequence length="282" mass="31370">ANKEGGEDADPMKVVVQGTWVDDFKDGIYDINYRLDKGGPSEWIQVHYDDGTKIDLNWYDFDEVTLSATEVMEALKSRYVGVGDRVFPQRKASSSGRLGLTRQLCPRLWALREEAGEIGAERVIDFMTLSYTLVMWVLDVPAMPAGPGPSGSVGRLKATRRAVPRWSGGGTAPPGSVGPMRRYNYEYSRKHPRWTADGPTGVRASKAPKNGQEALDNSVQVKDTSPRRVGVDSEPGEFVILDEHGPGIYHGHVRKWDQLEQVQQNALIRAGYTDRRGNILRN</sequence>
<accession>X0QJ32</accession>
<dbReference type="RefSeq" id="WP_052033839.1">
    <property type="nucleotide sequence ID" value="NZ_BAWF01000129.1"/>
</dbReference>
<feature type="region of interest" description="Disordered" evidence="1">
    <location>
        <begin position="194"/>
        <end position="216"/>
    </location>
</feature>
<proteinExistence type="predicted"/>
<reference evidence="2 3" key="1">
    <citation type="submission" date="2014-02" db="EMBL/GenBank/DDBJ databases">
        <title>Whole genome shotgun sequence of Rhodococcus wratislaviensis NBRC 100605.</title>
        <authorList>
            <person name="Hosoyama A."/>
            <person name="Tsuchikane K."/>
            <person name="Yoshida I."/>
            <person name="Ohji S."/>
            <person name="Ichikawa N."/>
            <person name="Yamazoe A."/>
            <person name="Fujita N."/>
        </authorList>
    </citation>
    <scope>NUCLEOTIDE SEQUENCE [LARGE SCALE GENOMIC DNA]</scope>
    <source>
        <strain evidence="2 3">NBRC 100605</strain>
    </source>
</reference>
<dbReference type="CDD" id="cd20695">
    <property type="entry name" value="CdiA-CT_5T87E_Ct"/>
    <property type="match status" value="1"/>
</dbReference>
<protein>
    <submittedName>
        <fullName evidence="2">Uncharacterized protein</fullName>
    </submittedName>
</protein>
<name>X0QJ32_RHOWR</name>
<dbReference type="AlphaFoldDB" id="X0QJ32"/>
<evidence type="ECO:0000313" key="2">
    <source>
        <dbReference type="EMBL" id="GAF51522.1"/>
    </source>
</evidence>
<evidence type="ECO:0000256" key="1">
    <source>
        <dbReference type="SAM" id="MobiDB-lite"/>
    </source>
</evidence>
<keyword evidence="3" id="KW-1185">Reference proteome</keyword>